<dbReference type="RefSeq" id="WP_146404712.1">
    <property type="nucleotide sequence ID" value="NZ_SJPJ01000003.1"/>
</dbReference>
<accession>A0A5C5YLF6</accession>
<dbReference type="EMBL" id="SJPJ01000003">
    <property type="protein sequence ID" value="TWT75741.1"/>
    <property type="molecule type" value="Genomic_DNA"/>
</dbReference>
<dbReference type="AlphaFoldDB" id="A0A5C5YLF6"/>
<organism evidence="1 2">
    <name type="scientific">Novipirellula herctigrandis</name>
    <dbReference type="NCBI Taxonomy" id="2527986"/>
    <lineage>
        <taxon>Bacteria</taxon>
        <taxon>Pseudomonadati</taxon>
        <taxon>Planctomycetota</taxon>
        <taxon>Planctomycetia</taxon>
        <taxon>Pirellulales</taxon>
        <taxon>Pirellulaceae</taxon>
        <taxon>Novipirellula</taxon>
    </lineage>
</organism>
<protein>
    <submittedName>
        <fullName evidence="1">Uncharacterized protein</fullName>
    </submittedName>
</protein>
<reference evidence="1 2" key="1">
    <citation type="submission" date="2019-02" db="EMBL/GenBank/DDBJ databases">
        <title>Deep-cultivation of Planctomycetes and their phenomic and genomic characterization uncovers novel biology.</title>
        <authorList>
            <person name="Wiegand S."/>
            <person name="Jogler M."/>
            <person name="Boedeker C."/>
            <person name="Pinto D."/>
            <person name="Vollmers J."/>
            <person name="Rivas-Marin E."/>
            <person name="Kohn T."/>
            <person name="Peeters S.H."/>
            <person name="Heuer A."/>
            <person name="Rast P."/>
            <person name="Oberbeckmann S."/>
            <person name="Bunk B."/>
            <person name="Jeske O."/>
            <person name="Meyerdierks A."/>
            <person name="Storesund J.E."/>
            <person name="Kallscheuer N."/>
            <person name="Luecker S."/>
            <person name="Lage O.M."/>
            <person name="Pohl T."/>
            <person name="Merkel B.J."/>
            <person name="Hornburger P."/>
            <person name="Mueller R.-W."/>
            <person name="Bruemmer F."/>
            <person name="Labrenz M."/>
            <person name="Spormann A.M."/>
            <person name="Op Den Camp H."/>
            <person name="Overmann J."/>
            <person name="Amann R."/>
            <person name="Jetten M.S.M."/>
            <person name="Mascher T."/>
            <person name="Medema M.H."/>
            <person name="Devos D.P."/>
            <person name="Kaster A.-K."/>
            <person name="Ovreas L."/>
            <person name="Rohde M."/>
            <person name="Galperin M.Y."/>
            <person name="Jogler C."/>
        </authorList>
    </citation>
    <scope>NUCLEOTIDE SEQUENCE [LARGE SCALE GENOMIC DNA]</scope>
    <source>
        <strain evidence="1 2">CA13</strain>
    </source>
</reference>
<keyword evidence="2" id="KW-1185">Reference proteome</keyword>
<evidence type="ECO:0000313" key="2">
    <source>
        <dbReference type="Proteomes" id="UP000315010"/>
    </source>
</evidence>
<gene>
    <name evidence="1" type="ORF">CA13_73140</name>
</gene>
<evidence type="ECO:0000313" key="1">
    <source>
        <dbReference type="EMBL" id="TWT75741.1"/>
    </source>
</evidence>
<dbReference type="Proteomes" id="UP000315010">
    <property type="component" value="Unassembled WGS sequence"/>
</dbReference>
<proteinExistence type="predicted"/>
<comment type="caution">
    <text evidence="1">The sequence shown here is derived from an EMBL/GenBank/DDBJ whole genome shotgun (WGS) entry which is preliminary data.</text>
</comment>
<sequence>MAPSYPSETMQVLSLVALMIAARDKFAESDWRAVLSRVIAEQLRLGKPHRIAVLLGSGMIDMDHALLEFVRIRYEEQTATATTRGPPPQESQAA</sequence>
<name>A0A5C5YLF6_9BACT</name>